<evidence type="ECO:0000313" key="3">
    <source>
        <dbReference type="Proteomes" id="UP000076244"/>
    </source>
</evidence>
<keyword evidence="1" id="KW-0472">Membrane</keyword>
<dbReference type="GeneID" id="57276271"/>
<feature type="transmembrane region" description="Helical" evidence="1">
    <location>
        <begin position="34"/>
        <end position="53"/>
    </location>
</feature>
<sequence>MKKVIRWFLEYLPQGLALILLDYIFNLVKYVSGSRWIALIVGFLILIPLLILAEKISSFLVSLVK</sequence>
<keyword evidence="1" id="KW-1133">Transmembrane helix</keyword>
<reference evidence="2 3" key="1">
    <citation type="journal article" date="2016" name="PLoS ONE">
        <title>The Identification of Novel Diagnostic Marker Genes for the Detection of Beer Spoiling Pediococcus damnosus Strains Using the BlAst Diagnostic Gene findEr.</title>
        <authorList>
            <person name="Behr J."/>
            <person name="Geissler A.J."/>
            <person name="Schmid J."/>
            <person name="Zehe A."/>
            <person name="Vogel R.F."/>
        </authorList>
    </citation>
    <scope>NUCLEOTIDE SEQUENCE [LARGE SCALE GENOMIC DNA]</scope>
    <source>
        <strain evidence="2 3">TMW 2.1535</strain>
    </source>
</reference>
<proteinExistence type="predicted"/>
<dbReference type="RefSeq" id="WP_046871007.1">
    <property type="nucleotide sequence ID" value="NZ_BAAAXI010000163.1"/>
</dbReference>
<name>A0ABM6A4F6_9LACO</name>
<evidence type="ECO:0000256" key="1">
    <source>
        <dbReference type="SAM" id="Phobius"/>
    </source>
</evidence>
<evidence type="ECO:0000313" key="2">
    <source>
        <dbReference type="EMBL" id="AMV67154.1"/>
    </source>
</evidence>
<keyword evidence="3" id="KW-1185">Reference proteome</keyword>
<accession>A0ABM6A4F6</accession>
<dbReference type="EMBL" id="CP012288">
    <property type="protein sequence ID" value="AMV67154.1"/>
    <property type="molecule type" value="Genomic_DNA"/>
</dbReference>
<feature type="transmembrane region" description="Helical" evidence="1">
    <location>
        <begin position="7"/>
        <end position="28"/>
    </location>
</feature>
<organism evidence="2 3">
    <name type="scientific">Pediococcus damnosus</name>
    <dbReference type="NCBI Taxonomy" id="51663"/>
    <lineage>
        <taxon>Bacteria</taxon>
        <taxon>Bacillati</taxon>
        <taxon>Bacillota</taxon>
        <taxon>Bacilli</taxon>
        <taxon>Lactobacillales</taxon>
        <taxon>Lactobacillaceae</taxon>
        <taxon>Pediococcus</taxon>
    </lineage>
</organism>
<dbReference type="Proteomes" id="UP000076244">
    <property type="component" value="Chromosome"/>
</dbReference>
<protein>
    <submittedName>
        <fullName evidence="2">Uncharacterized protein</fullName>
    </submittedName>
</protein>
<keyword evidence="1" id="KW-0812">Transmembrane</keyword>
<gene>
    <name evidence="2" type="ORF">ADU72_1221</name>
</gene>